<protein>
    <submittedName>
        <fullName evidence="1">Uncharacterized protein</fullName>
    </submittedName>
</protein>
<organism evidence="1">
    <name type="scientific">Tetraselmis virus 1</name>
    <dbReference type="NCBI Taxonomy" id="2060617"/>
    <lineage>
        <taxon>Viruses</taxon>
        <taxon>Varidnaviria</taxon>
        <taxon>Bamfordvirae</taxon>
        <taxon>Nucleocytoviricota</taxon>
        <taxon>Megaviricetes</taxon>
        <taxon>Imitervirales</taxon>
        <taxon>Allomimiviridae</taxon>
        <taxon>Oceanusvirus</taxon>
        <taxon>Oceanusvirus kaneohense</taxon>
    </lineage>
</organism>
<accession>A0A2P0VNE2</accession>
<sequence>MDFKIPFYMFYVGNDVVFSTTRWAARQVFVNLKISGEVEDLGIIGYIHNKDDLPLEYLGKFYSLDYRGFIPIGEGSDYAEYAVTFFERIGQ</sequence>
<reference evidence="1" key="1">
    <citation type="journal article" date="2018" name="Virology">
        <title>A giant virus infecting green algae encodes key fermentation genes.</title>
        <authorList>
            <person name="Schvarcz C.R."/>
            <person name="Steward G.F."/>
        </authorList>
    </citation>
    <scope>NUCLEOTIDE SEQUENCE [LARGE SCALE GENOMIC DNA]</scope>
</reference>
<evidence type="ECO:0000313" key="2">
    <source>
        <dbReference type="Proteomes" id="UP000244773"/>
    </source>
</evidence>
<evidence type="ECO:0000313" key="1">
    <source>
        <dbReference type="EMBL" id="AUF82425.1"/>
    </source>
</evidence>
<dbReference type="Proteomes" id="UP000244773">
    <property type="component" value="Segment"/>
</dbReference>
<keyword evidence="2" id="KW-1185">Reference proteome</keyword>
<dbReference type="EMBL" id="KY322437">
    <property type="protein sequence ID" value="AUF82425.1"/>
    <property type="molecule type" value="Genomic_DNA"/>
</dbReference>
<gene>
    <name evidence="1" type="ORF">TetV_333</name>
</gene>
<proteinExistence type="predicted"/>
<name>A0A2P0VNE2_9VIRU</name>